<dbReference type="Gene3D" id="2.60.120.330">
    <property type="entry name" value="B-lactam Antibiotic, Isopenicillin N Synthase, Chain"/>
    <property type="match status" value="1"/>
</dbReference>
<accession>A0A1H1YPX8</accession>
<protein>
    <submittedName>
        <fullName evidence="2">Aspartyl/Asparaginyl beta-hydroxylase</fullName>
    </submittedName>
</protein>
<evidence type="ECO:0000313" key="3">
    <source>
        <dbReference type="Proteomes" id="UP000199679"/>
    </source>
</evidence>
<dbReference type="OrthoDB" id="1441538at2"/>
<keyword evidence="3" id="KW-1185">Reference proteome</keyword>
<proteinExistence type="predicted"/>
<organism evidence="2 3">
    <name type="scientific">Mucilaginibacter mallensis</name>
    <dbReference type="NCBI Taxonomy" id="652787"/>
    <lineage>
        <taxon>Bacteria</taxon>
        <taxon>Pseudomonadati</taxon>
        <taxon>Bacteroidota</taxon>
        <taxon>Sphingobacteriia</taxon>
        <taxon>Sphingobacteriales</taxon>
        <taxon>Sphingobacteriaceae</taxon>
        <taxon>Mucilaginibacter</taxon>
    </lineage>
</organism>
<dbReference type="SUPFAM" id="SSF51197">
    <property type="entry name" value="Clavaminate synthase-like"/>
    <property type="match status" value="1"/>
</dbReference>
<dbReference type="Proteomes" id="UP000199679">
    <property type="component" value="Chromosome I"/>
</dbReference>
<sequence>MIRYAKLSLPFDAELTQSELLTIKAEWLPHFNTSYYAGSWKGIALRSVEGKHETIIPELMGELEYRDTIYMSRFPSVIKLLSGFNCPVMSVRFLNLQTGAIIKEHIDEGLLFEQHEVRLHFPVFTNPGVEFYVDGERVIMDVGDCWYMNAHLPHSVTNKGTTDRIHLVVDCKVNDWLTRLIESSAVISIKENELDPQLLMVIKELRIQNTSTSNALADDMERQLNKDHA</sequence>
<dbReference type="STRING" id="652787.SAMN05216490_2808"/>
<evidence type="ECO:0000313" key="2">
    <source>
        <dbReference type="EMBL" id="SDT23410.1"/>
    </source>
</evidence>
<dbReference type="InterPro" id="IPR007803">
    <property type="entry name" value="Asp/Arg/Pro-Hydrxlase"/>
</dbReference>
<feature type="domain" description="Aspartyl/asparaginy/proline hydroxylase" evidence="1">
    <location>
        <begin position="25"/>
        <end position="171"/>
    </location>
</feature>
<reference evidence="2 3" key="1">
    <citation type="submission" date="2016-10" db="EMBL/GenBank/DDBJ databases">
        <authorList>
            <person name="de Groot N.N."/>
        </authorList>
    </citation>
    <scope>NUCLEOTIDE SEQUENCE [LARGE SCALE GENOMIC DNA]</scope>
    <source>
        <strain evidence="2 3">MP1X4</strain>
    </source>
</reference>
<gene>
    <name evidence="2" type="ORF">SAMN05216490_2808</name>
</gene>
<dbReference type="InterPro" id="IPR027443">
    <property type="entry name" value="IPNS-like_sf"/>
</dbReference>
<name>A0A1H1YPX8_MUCMA</name>
<dbReference type="AlphaFoldDB" id="A0A1H1YPX8"/>
<evidence type="ECO:0000259" key="1">
    <source>
        <dbReference type="Pfam" id="PF05118"/>
    </source>
</evidence>
<dbReference type="RefSeq" id="WP_091373849.1">
    <property type="nucleotide sequence ID" value="NZ_LT629740.1"/>
</dbReference>
<dbReference type="EMBL" id="LT629740">
    <property type="protein sequence ID" value="SDT23410.1"/>
    <property type="molecule type" value="Genomic_DNA"/>
</dbReference>
<dbReference type="Pfam" id="PF05118">
    <property type="entry name" value="Asp_Arg_Hydrox"/>
    <property type="match status" value="1"/>
</dbReference>